<dbReference type="AlphaFoldDB" id="A0A1G5NIT8"/>
<keyword evidence="1" id="KW-1133">Transmembrane helix</keyword>
<gene>
    <name evidence="2" type="ORF">SAMN03080610_02151</name>
</gene>
<dbReference type="Proteomes" id="UP000199347">
    <property type="component" value="Unassembled WGS sequence"/>
</dbReference>
<evidence type="ECO:0000313" key="3">
    <source>
        <dbReference type="Proteomes" id="UP000199347"/>
    </source>
</evidence>
<feature type="transmembrane region" description="Helical" evidence="1">
    <location>
        <begin position="44"/>
        <end position="64"/>
    </location>
</feature>
<name>A0A1G5NIT8_AFIMA</name>
<keyword evidence="3" id="KW-1185">Reference proteome</keyword>
<evidence type="ECO:0000313" key="2">
    <source>
        <dbReference type="EMBL" id="SCZ37325.1"/>
    </source>
</evidence>
<proteinExistence type="predicted"/>
<organism evidence="2 3">
    <name type="scientific">Afifella marina DSM 2698</name>
    <dbReference type="NCBI Taxonomy" id="1120955"/>
    <lineage>
        <taxon>Bacteria</taxon>
        <taxon>Pseudomonadati</taxon>
        <taxon>Pseudomonadota</taxon>
        <taxon>Alphaproteobacteria</taxon>
        <taxon>Hyphomicrobiales</taxon>
        <taxon>Afifellaceae</taxon>
        <taxon>Afifella</taxon>
    </lineage>
</organism>
<dbReference type="EMBL" id="FMVW01000004">
    <property type="protein sequence ID" value="SCZ37325.1"/>
    <property type="molecule type" value="Genomic_DNA"/>
</dbReference>
<sequence length="189" mass="21620">MQVSVDQNHITVTKSNSIERYAISHIRKTQKIIRHFRHDNDEDIWVRIKILSFVSVSCFVVFYISEAAPAFIIFLICSAALAYFVYDVKTNDKYKPTFTTLYWGFFMSGDNEKYSLVSRKEAEIDEFLGAISSALSETLVKTYNFHVDNSVNSSDINIREFVNKAGAEAIFYEGAVPPEDNETRRKADG</sequence>
<accession>A0A1G5NIT8</accession>
<dbReference type="RefSeq" id="WP_139163733.1">
    <property type="nucleotide sequence ID" value="NZ_FMVW01000004.1"/>
</dbReference>
<evidence type="ECO:0000256" key="1">
    <source>
        <dbReference type="SAM" id="Phobius"/>
    </source>
</evidence>
<protein>
    <submittedName>
        <fullName evidence="2">Uncharacterized protein</fullName>
    </submittedName>
</protein>
<keyword evidence="1" id="KW-0812">Transmembrane</keyword>
<reference evidence="2 3" key="1">
    <citation type="submission" date="2016-10" db="EMBL/GenBank/DDBJ databases">
        <authorList>
            <person name="de Groot N.N."/>
        </authorList>
    </citation>
    <scope>NUCLEOTIDE SEQUENCE [LARGE SCALE GENOMIC DNA]</scope>
    <source>
        <strain evidence="2 3">DSM 2698</strain>
    </source>
</reference>
<feature type="transmembrane region" description="Helical" evidence="1">
    <location>
        <begin position="70"/>
        <end position="86"/>
    </location>
</feature>
<keyword evidence="1" id="KW-0472">Membrane</keyword>
<dbReference type="STRING" id="1120955.SAMN03080610_02151"/>